<comment type="caution">
    <text evidence="3">The sequence shown here is derived from an EMBL/GenBank/DDBJ whole genome shotgun (WGS) entry which is preliminary data.</text>
</comment>
<dbReference type="OrthoDB" id="9979195at2759"/>
<evidence type="ECO:0000256" key="1">
    <source>
        <dbReference type="SAM" id="MobiDB-lite"/>
    </source>
</evidence>
<evidence type="ECO:0000313" key="4">
    <source>
        <dbReference type="Proteomes" id="UP000754883"/>
    </source>
</evidence>
<organism evidence="3 4">
    <name type="scientific">Clonostachys byssicola</name>
    <dbReference type="NCBI Taxonomy" id="160290"/>
    <lineage>
        <taxon>Eukaryota</taxon>
        <taxon>Fungi</taxon>
        <taxon>Dikarya</taxon>
        <taxon>Ascomycota</taxon>
        <taxon>Pezizomycotina</taxon>
        <taxon>Sordariomycetes</taxon>
        <taxon>Hypocreomycetidae</taxon>
        <taxon>Hypocreales</taxon>
        <taxon>Bionectriaceae</taxon>
        <taxon>Clonostachys</taxon>
    </lineage>
</organism>
<dbReference type="AlphaFoldDB" id="A0A9N9XY89"/>
<proteinExistence type="predicted"/>
<protein>
    <recommendedName>
        <fullName evidence="2">Linalool dehydratase/isomerase domain-containing protein</fullName>
    </recommendedName>
</protein>
<dbReference type="EMBL" id="CABFNO020001300">
    <property type="protein sequence ID" value="CAG9978193.1"/>
    <property type="molecule type" value="Genomic_DNA"/>
</dbReference>
<dbReference type="InterPro" id="IPR041411">
    <property type="entry name" value="Ldi"/>
</dbReference>
<gene>
    <name evidence="3" type="ORF">CBYS24578_00009069</name>
</gene>
<reference evidence="3" key="1">
    <citation type="submission" date="2021-10" db="EMBL/GenBank/DDBJ databases">
        <authorList>
            <person name="Piombo E."/>
        </authorList>
    </citation>
    <scope>NUCLEOTIDE SEQUENCE</scope>
</reference>
<keyword evidence="4" id="KW-1185">Reference proteome</keyword>
<evidence type="ECO:0000259" key="2">
    <source>
        <dbReference type="Pfam" id="PF18566"/>
    </source>
</evidence>
<sequence length="528" mass="59876">MTESDVSKPKKVVPPREGDATVPQLLSHDFLTKFPKLSTEQAGHLRHFHNLVAQKDGDWHHMGSQEPGQEWLDAYRYQLATMAYATGAAHYHRLPLLRSVFKTLLESLIRKMMLRDVWGYWFLTSHSGKLMDPDLTELRQPWADPVVRENIMYSGHLLLMISLYTMLFNDDKFNEEGALEFNWCPVFWGMGPERFTYNRASLQAAIVREMEREGWLGVCCEPNSIFIVCNQFPLIAIRYNDVRDGTSSSATVLEQYQAAWKAKGMFQENGLYIDSFSPKQDRKRHAKDVGFTAWAVAFLNSWNPASANSAYNTVIRSIPLGSASLDGAYKSFAIKPLMPGATVHLNKPVLGYTSMMISEAGDLSTLQKLLDLVDNKFTPNWDEGGLFYAPSRSSNNSCVDMDRFTGNAAIAYARLNVPQGQRKMYENPWGNEHFANYPFIDNVDLSSGVDFLRGNWDQNKKTLVLTLRSFDGQSKWVEPQLSGFAKGSYCVYQNGKLIGVYDLFEKTDIIQLDLQVTAQELDVVIKLV</sequence>
<feature type="compositionally biased region" description="Basic and acidic residues" evidence="1">
    <location>
        <begin position="1"/>
        <end position="19"/>
    </location>
</feature>
<feature type="domain" description="Linalool dehydratase/isomerase" evidence="2">
    <location>
        <begin position="76"/>
        <end position="390"/>
    </location>
</feature>
<dbReference type="Pfam" id="PF18566">
    <property type="entry name" value="Ldi"/>
    <property type="match status" value="1"/>
</dbReference>
<accession>A0A9N9XY89</accession>
<dbReference type="Proteomes" id="UP000754883">
    <property type="component" value="Unassembled WGS sequence"/>
</dbReference>
<feature type="region of interest" description="Disordered" evidence="1">
    <location>
        <begin position="1"/>
        <end position="20"/>
    </location>
</feature>
<name>A0A9N9XY89_9HYPO</name>
<evidence type="ECO:0000313" key="3">
    <source>
        <dbReference type="EMBL" id="CAG9978193.1"/>
    </source>
</evidence>